<evidence type="ECO:0000313" key="4">
    <source>
        <dbReference type="Proteomes" id="UP000054230"/>
    </source>
</evidence>
<comment type="caution">
    <text evidence="3">The sequence shown here is derived from an EMBL/GenBank/DDBJ whole genome shotgun (WGS) entry which is preliminary data.</text>
</comment>
<dbReference type="PANTHER" id="PTHR22916">
    <property type="entry name" value="GLYCOSYLTRANSFERASE"/>
    <property type="match status" value="1"/>
</dbReference>
<keyword evidence="1" id="KW-0812">Transmembrane</keyword>
<dbReference type="InterPro" id="IPR001173">
    <property type="entry name" value="Glyco_trans_2-like"/>
</dbReference>
<feature type="domain" description="Glycosyltransferase 2-like" evidence="2">
    <location>
        <begin position="7"/>
        <end position="138"/>
    </location>
</feature>
<dbReference type="RefSeq" id="WP_058210063.1">
    <property type="nucleotide sequence ID" value="NZ_LKLP01000088.1"/>
</dbReference>
<dbReference type="CDD" id="cd00761">
    <property type="entry name" value="Glyco_tranf_GTA_type"/>
    <property type="match status" value="1"/>
</dbReference>
<dbReference type="PATRIC" id="fig|1360.106.peg.2039"/>
<reference evidence="4" key="1">
    <citation type="submission" date="2015-10" db="EMBL/GenBank/DDBJ databases">
        <title>Draft Genome Sequences of 11 Lactococcus lactis subspecies cremoris strains.</title>
        <authorList>
            <person name="Wels M."/>
            <person name="Backus L."/>
            <person name="Boekhorst J."/>
            <person name="Dijkstra A."/>
            <person name="Beerthuizen M."/>
            <person name="Kelly W."/>
            <person name="Siezen R."/>
            <person name="Bachmann H."/>
            <person name="Van Hijum S."/>
        </authorList>
    </citation>
    <scope>NUCLEOTIDE SEQUENCE [LARGE SCALE GENOMIC DNA]</scope>
    <source>
        <strain evidence="4">LMG8520</strain>
    </source>
</reference>
<sequence length="331" mass="38116">MKEKKVTVVVPVYNATAYIENTINSVINQTLDKEMYHILVVNDGSTDDSGEKLENIRNKYSDVIEIINQKNQGVGRARNVGLNKVKTPFVCFLDADDTYDNDFLEKMLEAIEKTNADVTIGGFRRVDNEGNVTRTYLPQKISSFTKYITMVSWNRIHRTSFLRKNEIHFFEDSFVEDTPFSLMEIEKGSKYSFIPYIGYNWTLNKDSFSSTGLKVSTEENSDQAVELLRTFVSVGDSLREEKDFQYWIIKSVFHQLLSQGRNGGKNAFLSHYNKAFTMLEKAFPEAIHHQKIWIAPKGESFKVAFVVCAMFLFGRLHMMPLIARIICKKKL</sequence>
<dbReference type="EMBL" id="LKLP01000088">
    <property type="protein sequence ID" value="KSU07533.1"/>
    <property type="molecule type" value="Genomic_DNA"/>
</dbReference>
<keyword evidence="1" id="KW-1133">Transmembrane helix</keyword>
<evidence type="ECO:0000259" key="2">
    <source>
        <dbReference type="Pfam" id="PF00535"/>
    </source>
</evidence>
<keyword evidence="1" id="KW-0472">Membrane</keyword>
<dbReference type="Pfam" id="PF00535">
    <property type="entry name" value="Glycos_transf_2"/>
    <property type="match status" value="1"/>
</dbReference>
<dbReference type="GO" id="GO:0016758">
    <property type="term" value="F:hexosyltransferase activity"/>
    <property type="evidence" value="ECO:0007669"/>
    <property type="project" value="UniProtKB-ARBA"/>
</dbReference>
<dbReference type="InterPro" id="IPR029044">
    <property type="entry name" value="Nucleotide-diphossugar_trans"/>
</dbReference>
<keyword evidence="3" id="KW-0808">Transferase</keyword>
<evidence type="ECO:0000313" key="3">
    <source>
        <dbReference type="EMBL" id="KSU07533.1"/>
    </source>
</evidence>
<proteinExistence type="predicted"/>
<organism evidence="3 4">
    <name type="scientific">Lactococcus lactis subsp. lactis</name>
    <name type="common">Streptococcus lactis</name>
    <dbReference type="NCBI Taxonomy" id="1360"/>
    <lineage>
        <taxon>Bacteria</taxon>
        <taxon>Bacillati</taxon>
        <taxon>Bacillota</taxon>
        <taxon>Bacilli</taxon>
        <taxon>Lactobacillales</taxon>
        <taxon>Streptococcaceae</taxon>
        <taxon>Lactococcus</taxon>
    </lineage>
</organism>
<accession>A0A0V8D206</accession>
<evidence type="ECO:0000256" key="1">
    <source>
        <dbReference type="SAM" id="Phobius"/>
    </source>
</evidence>
<feature type="transmembrane region" description="Helical" evidence="1">
    <location>
        <begin position="303"/>
        <end position="327"/>
    </location>
</feature>
<protein>
    <submittedName>
        <fullName evidence="3">Glycosyl transferase group 2 family protein</fullName>
    </submittedName>
</protein>
<dbReference type="Gene3D" id="3.90.550.10">
    <property type="entry name" value="Spore Coat Polysaccharide Biosynthesis Protein SpsA, Chain A"/>
    <property type="match status" value="1"/>
</dbReference>
<dbReference type="SUPFAM" id="SSF53448">
    <property type="entry name" value="Nucleotide-diphospho-sugar transferases"/>
    <property type="match status" value="1"/>
</dbReference>
<dbReference type="AlphaFoldDB" id="A0A0V8D206"/>
<dbReference type="PANTHER" id="PTHR22916:SF3">
    <property type="entry name" value="UDP-GLCNAC:BETAGAL BETA-1,3-N-ACETYLGLUCOSAMINYLTRANSFERASE-LIKE PROTEIN 1"/>
    <property type="match status" value="1"/>
</dbReference>
<gene>
    <name evidence="3" type="ORF">LMG8520_1824</name>
</gene>
<name>A0A0V8D206_LACLL</name>
<dbReference type="Proteomes" id="UP000054230">
    <property type="component" value="Unassembled WGS sequence"/>
</dbReference>